<evidence type="ECO:0000313" key="1">
    <source>
        <dbReference type="EMBL" id="QHU03202.1"/>
    </source>
</evidence>
<protein>
    <submittedName>
        <fullName evidence="1">Uncharacterized protein</fullName>
    </submittedName>
</protein>
<sequence length="83" mass="9766">MEGTKSNAKKEIKDIIEDYVDFIRNKGEKEKIKKKNSFTNYTLDIGSDIEDDRVIDLEEKIPRTPTNTLTDNYFEFITIMTKK</sequence>
<reference evidence="1" key="1">
    <citation type="journal article" date="2020" name="Nature">
        <title>Giant virus diversity and host interactions through global metagenomics.</title>
        <authorList>
            <person name="Schulz F."/>
            <person name="Roux S."/>
            <person name="Paez-Espino D."/>
            <person name="Jungbluth S."/>
            <person name="Walsh D.A."/>
            <person name="Denef V.J."/>
            <person name="McMahon K.D."/>
            <person name="Konstantinidis K.T."/>
            <person name="Eloe-Fadrosh E.A."/>
            <person name="Kyrpides N.C."/>
            <person name="Woyke T."/>
        </authorList>
    </citation>
    <scope>NUCLEOTIDE SEQUENCE</scope>
    <source>
        <strain evidence="1">GVMAG-M-3300025890-48</strain>
    </source>
</reference>
<dbReference type="AlphaFoldDB" id="A0A6C0JC16"/>
<dbReference type="EMBL" id="MN740371">
    <property type="protein sequence ID" value="QHU03202.1"/>
    <property type="molecule type" value="Genomic_DNA"/>
</dbReference>
<proteinExistence type="predicted"/>
<accession>A0A6C0JC16</accession>
<name>A0A6C0JC16_9ZZZZ</name>
<organism evidence="1">
    <name type="scientific">viral metagenome</name>
    <dbReference type="NCBI Taxonomy" id="1070528"/>
    <lineage>
        <taxon>unclassified sequences</taxon>
        <taxon>metagenomes</taxon>
        <taxon>organismal metagenomes</taxon>
    </lineage>
</organism>